<keyword evidence="4" id="KW-0813">Transport</keyword>
<dbReference type="Pfam" id="PF21271">
    <property type="entry name" value="SNX17-31_F2_FERM"/>
    <property type="match status" value="1"/>
</dbReference>
<organism evidence="13">
    <name type="scientific">Tabanus bromius</name>
    <name type="common">Band-eyed brown horse fly</name>
    <dbReference type="NCBI Taxonomy" id="304241"/>
    <lineage>
        <taxon>Eukaryota</taxon>
        <taxon>Metazoa</taxon>
        <taxon>Ecdysozoa</taxon>
        <taxon>Arthropoda</taxon>
        <taxon>Hexapoda</taxon>
        <taxon>Insecta</taxon>
        <taxon>Pterygota</taxon>
        <taxon>Neoptera</taxon>
        <taxon>Endopterygota</taxon>
        <taxon>Diptera</taxon>
        <taxon>Brachycera</taxon>
        <taxon>Tabanomorpha</taxon>
        <taxon>Tabanoidea</taxon>
        <taxon>Tabanidae</taxon>
        <taxon>Tabanus</taxon>
    </lineage>
</organism>
<dbReference type="FunFam" id="1.20.80.60:FF:000001">
    <property type="entry name" value="Sorting nexin-17 isoform1"/>
    <property type="match status" value="1"/>
</dbReference>
<comment type="subcellular location">
    <subcellularLocation>
        <location evidence="1">Cytoplasmic vesicle membrane</location>
        <topology evidence="1">Peripheral membrane protein</topology>
        <orientation evidence="1">Cytoplasmic side</orientation>
    </subcellularLocation>
    <subcellularLocation>
        <location evidence="2">Early endosome</location>
    </subcellularLocation>
</comment>
<evidence type="ECO:0000256" key="7">
    <source>
        <dbReference type="ARBA" id="ARBA00022927"/>
    </source>
</evidence>
<dbReference type="InterPro" id="IPR048763">
    <property type="entry name" value="SNX17-31_FERM_F1"/>
</dbReference>
<dbReference type="FunFam" id="3.30.1520.10:FF:000008">
    <property type="entry name" value="Sorting nexin-17 isoform1"/>
    <property type="match status" value="1"/>
</dbReference>
<dbReference type="CDD" id="cd13337">
    <property type="entry name" value="FERM-like_C_SNX17"/>
    <property type="match status" value="1"/>
</dbReference>
<dbReference type="CDD" id="cd16121">
    <property type="entry name" value="FERM_F1_SNX17"/>
    <property type="match status" value="1"/>
</dbReference>
<dbReference type="Gene3D" id="1.20.80.60">
    <property type="match status" value="1"/>
</dbReference>
<dbReference type="InterPro" id="IPR011993">
    <property type="entry name" value="PH-like_dom_sf"/>
</dbReference>
<evidence type="ECO:0000259" key="12">
    <source>
        <dbReference type="PROSITE" id="PS50195"/>
    </source>
</evidence>
<keyword evidence="9" id="KW-0472">Membrane</keyword>
<dbReference type="Gene3D" id="2.30.29.30">
    <property type="entry name" value="Pleckstrin-homology domain (PH domain)/Phosphotyrosine-binding domain (PTB)"/>
    <property type="match status" value="1"/>
</dbReference>
<accession>A0A0K8TSY8</accession>
<dbReference type="InterPro" id="IPR040842">
    <property type="entry name" value="SNX17/31_FERM"/>
</dbReference>
<evidence type="ECO:0000256" key="6">
    <source>
        <dbReference type="ARBA" id="ARBA00022753"/>
    </source>
</evidence>
<dbReference type="GO" id="GO:0035091">
    <property type="term" value="F:phosphatidylinositol binding"/>
    <property type="evidence" value="ECO:0007669"/>
    <property type="project" value="InterPro"/>
</dbReference>
<evidence type="ECO:0000256" key="5">
    <source>
        <dbReference type="ARBA" id="ARBA00022490"/>
    </source>
</evidence>
<evidence type="ECO:0000256" key="1">
    <source>
        <dbReference type="ARBA" id="ARBA00004180"/>
    </source>
</evidence>
<dbReference type="SMART" id="SM00312">
    <property type="entry name" value="PX"/>
    <property type="match status" value="1"/>
</dbReference>
<evidence type="ECO:0000256" key="9">
    <source>
        <dbReference type="ARBA" id="ARBA00023136"/>
    </source>
</evidence>
<evidence type="ECO:0000256" key="8">
    <source>
        <dbReference type="ARBA" id="ARBA00023121"/>
    </source>
</evidence>
<evidence type="ECO:0000256" key="4">
    <source>
        <dbReference type="ARBA" id="ARBA00022448"/>
    </source>
</evidence>
<evidence type="ECO:0000256" key="11">
    <source>
        <dbReference type="SAM" id="MobiDB-lite"/>
    </source>
</evidence>
<dbReference type="Pfam" id="PF00787">
    <property type="entry name" value="PX"/>
    <property type="match status" value="1"/>
</dbReference>
<dbReference type="InterPro" id="IPR037836">
    <property type="entry name" value="SNX17_FERM-like_dom"/>
</dbReference>
<reference evidence="13" key="1">
    <citation type="journal article" date="2015" name="Insect Biochem. Mol. Biol.">
        <title>An insight into the sialome of the horse fly, Tabanus bromius.</title>
        <authorList>
            <person name="Ribeiro J.M."/>
            <person name="Kazimirova M."/>
            <person name="Takac P."/>
            <person name="Andersen J.F."/>
            <person name="Francischetti I.M."/>
        </authorList>
    </citation>
    <scope>NUCLEOTIDE SEQUENCE</scope>
</reference>
<dbReference type="AlphaFoldDB" id="A0A0K8TSY8"/>
<keyword evidence="7" id="KW-0653">Protein transport</keyword>
<dbReference type="GO" id="GO:0030659">
    <property type="term" value="C:cytoplasmic vesicle membrane"/>
    <property type="evidence" value="ECO:0007669"/>
    <property type="project" value="UniProtKB-SubCell"/>
</dbReference>
<dbReference type="FunFam" id="2.30.29.30:FF:000145">
    <property type="entry name" value="Sorting nexin-17 isoform1"/>
    <property type="match status" value="1"/>
</dbReference>
<feature type="domain" description="PX" evidence="12">
    <location>
        <begin position="1"/>
        <end position="109"/>
    </location>
</feature>
<dbReference type="Gene3D" id="3.30.1520.10">
    <property type="entry name" value="Phox-like domain"/>
    <property type="match status" value="1"/>
</dbReference>
<dbReference type="SUPFAM" id="SSF64268">
    <property type="entry name" value="PX domain"/>
    <property type="match status" value="1"/>
</dbReference>
<keyword evidence="5" id="KW-0963">Cytoplasm</keyword>
<evidence type="ECO:0000256" key="10">
    <source>
        <dbReference type="ARBA" id="ARBA00023329"/>
    </source>
</evidence>
<proteinExistence type="evidence at transcript level"/>
<protein>
    <submittedName>
        <fullName evidence="13">Putative sorting nexin</fullName>
    </submittedName>
</protein>
<evidence type="ECO:0000256" key="3">
    <source>
        <dbReference type="ARBA" id="ARBA00010883"/>
    </source>
</evidence>
<dbReference type="InterPro" id="IPR048767">
    <property type="entry name" value="SNX17-31_FERM_F2"/>
</dbReference>
<comment type="similarity">
    <text evidence="3">Belongs to the sorting nexin family.</text>
</comment>
<sequence>MHFSIPDTQEFYNESTGSTYTGYNIFINGNFHCCLRYKQLHSLHEQLKRSLSSLVLPSFPPKKLLPLTPNQLESRRVSLERYVQLLGQDPVFSKSELLRTFLLNAQQESSSTETRETSLDVYLMNGYRISVDCYTTDCSTKVLEKACQNIDLPNEYTYYFSLFLMRTENDGGISLLRKLMDFESPYISQRLIDDCKIVIRKCYWDPIYDQQLMQDKIALNLLYIQTVTDIEHDWVITTKDIKDELQNLQERGNKKDYLELARKLPSYGCIQFSNAIVDYPEPNTVAVIVIGNKELSIRTTLGVKIQETKFKVTRMRCWRVTTIHNNEEVSSNSSCESQAHNLELSFEYLMNKNCLKWINISSEQSMLMSVCLQGMVDELINQKDGNEYNNIKVNHSNYTPLSYVRRDGGVNHRMSESSSSDTISSTNDIDMTIQSPSESFSMRRKIRNKISTTVFFRNGRESVHNEAFEGIGDDDL</sequence>
<name>A0A0K8TSY8_TABBR</name>
<dbReference type="GO" id="GO:0005769">
    <property type="term" value="C:early endosome"/>
    <property type="evidence" value="ECO:0007669"/>
    <property type="project" value="UniProtKB-SubCell"/>
</dbReference>
<dbReference type="PANTHER" id="PTHR12431">
    <property type="entry name" value="SORTING NEXIN 17 AND 27"/>
    <property type="match status" value="1"/>
</dbReference>
<dbReference type="GO" id="GO:0032456">
    <property type="term" value="P:endocytic recycling"/>
    <property type="evidence" value="ECO:0007669"/>
    <property type="project" value="TreeGrafter"/>
</dbReference>
<dbReference type="EMBL" id="GDAI01000350">
    <property type="protein sequence ID" value="JAI17253.1"/>
    <property type="molecule type" value="mRNA"/>
</dbReference>
<dbReference type="Gene3D" id="3.10.20.90">
    <property type="entry name" value="Phosphatidylinositol 3-kinase Catalytic Subunit, Chain A, domain 1"/>
    <property type="match status" value="1"/>
</dbReference>
<dbReference type="PANTHER" id="PTHR12431:SF14">
    <property type="entry name" value="LD15323P"/>
    <property type="match status" value="1"/>
</dbReference>
<evidence type="ECO:0000256" key="2">
    <source>
        <dbReference type="ARBA" id="ARBA00004412"/>
    </source>
</evidence>
<dbReference type="InterPro" id="IPR001683">
    <property type="entry name" value="PX_dom"/>
</dbReference>
<dbReference type="CDD" id="cd06885">
    <property type="entry name" value="PX_SNX17_31"/>
    <property type="match status" value="1"/>
</dbReference>
<dbReference type="InterPro" id="IPR028666">
    <property type="entry name" value="SNX17_FERM_N"/>
</dbReference>
<keyword evidence="8" id="KW-0446">Lipid-binding</keyword>
<keyword evidence="6" id="KW-0967">Endosome</keyword>
<dbReference type="PROSITE" id="PS50195">
    <property type="entry name" value="PX"/>
    <property type="match status" value="1"/>
</dbReference>
<feature type="compositionally biased region" description="Low complexity" evidence="11">
    <location>
        <begin position="416"/>
        <end position="432"/>
    </location>
</feature>
<dbReference type="Pfam" id="PF21273">
    <property type="entry name" value="SNX17-27-31_F1_FERM"/>
    <property type="match status" value="1"/>
</dbReference>
<dbReference type="InterPro" id="IPR036871">
    <property type="entry name" value="PX_dom_sf"/>
</dbReference>
<keyword evidence="10" id="KW-0968">Cytoplasmic vesicle</keyword>
<evidence type="ECO:0000313" key="13">
    <source>
        <dbReference type="EMBL" id="JAI17253.1"/>
    </source>
</evidence>
<dbReference type="GO" id="GO:0006886">
    <property type="term" value="P:intracellular protein transport"/>
    <property type="evidence" value="ECO:0007669"/>
    <property type="project" value="TreeGrafter"/>
</dbReference>
<dbReference type="Pfam" id="PF18116">
    <property type="entry name" value="SNX17_FERM_C"/>
    <property type="match status" value="1"/>
</dbReference>
<feature type="region of interest" description="Disordered" evidence="11">
    <location>
        <begin position="411"/>
        <end position="432"/>
    </location>
</feature>